<evidence type="ECO:0000256" key="1">
    <source>
        <dbReference type="SAM" id="SignalP"/>
    </source>
</evidence>
<sequence length="90" mass="10232">MKTTIYFVALIWSVVGEMFTETERKEIVELHTQLRESVQPPASNMLMMRYSPELETLAEKWIVNCTSSLADPKTLDEHVAGVSTLVMRDG</sequence>
<organism evidence="2">
    <name type="scientific">Mesocestoides corti</name>
    <name type="common">Flatworm</name>
    <dbReference type="NCBI Taxonomy" id="53468"/>
    <lineage>
        <taxon>Eukaryota</taxon>
        <taxon>Metazoa</taxon>
        <taxon>Spiralia</taxon>
        <taxon>Lophotrochozoa</taxon>
        <taxon>Platyhelminthes</taxon>
        <taxon>Cestoda</taxon>
        <taxon>Eucestoda</taxon>
        <taxon>Cyclophyllidea</taxon>
        <taxon>Mesocestoididae</taxon>
        <taxon>Mesocestoides</taxon>
    </lineage>
</organism>
<dbReference type="SUPFAM" id="SSF55797">
    <property type="entry name" value="PR-1-like"/>
    <property type="match status" value="1"/>
</dbReference>
<dbReference type="WBParaSite" id="MCU_011507-RA">
    <property type="protein sequence ID" value="MCU_011507-RA"/>
    <property type="gene ID" value="MCU_011507"/>
</dbReference>
<name>A0A5K3FTD6_MESCO</name>
<keyword evidence="1" id="KW-0732">Signal</keyword>
<dbReference type="InterPro" id="IPR035940">
    <property type="entry name" value="CAP_sf"/>
</dbReference>
<reference evidence="2" key="1">
    <citation type="submission" date="2019-11" db="UniProtKB">
        <authorList>
            <consortium name="WormBaseParasite"/>
        </authorList>
    </citation>
    <scope>IDENTIFICATION</scope>
</reference>
<dbReference type="Gene3D" id="3.40.33.10">
    <property type="entry name" value="CAP"/>
    <property type="match status" value="1"/>
</dbReference>
<protein>
    <submittedName>
        <fullName evidence="2">SCP domain-containing protein</fullName>
    </submittedName>
</protein>
<proteinExistence type="predicted"/>
<feature type="chain" id="PRO_5024416609" evidence="1">
    <location>
        <begin position="17"/>
        <end position="90"/>
    </location>
</feature>
<accession>A0A5K3FTD6</accession>
<feature type="signal peptide" evidence="1">
    <location>
        <begin position="1"/>
        <end position="16"/>
    </location>
</feature>
<dbReference type="AlphaFoldDB" id="A0A5K3FTD6"/>
<evidence type="ECO:0000313" key="2">
    <source>
        <dbReference type="WBParaSite" id="MCU_011507-RA"/>
    </source>
</evidence>